<name>A0AA37IEV8_9BURK</name>
<dbReference type="PANTHER" id="PTHR43344">
    <property type="entry name" value="PHOSPHOSERINE PHOSPHATASE"/>
    <property type="match status" value="1"/>
</dbReference>
<keyword evidence="1" id="KW-0378">Hydrolase</keyword>
<comment type="caution">
    <text evidence="1">The sequence shown here is derived from an EMBL/GenBank/DDBJ whole genome shotgun (WGS) entry which is preliminary data.</text>
</comment>
<evidence type="ECO:0000313" key="1">
    <source>
        <dbReference type="EMBL" id="GJH25451.1"/>
    </source>
</evidence>
<evidence type="ECO:0000313" key="2">
    <source>
        <dbReference type="Proteomes" id="UP001055111"/>
    </source>
</evidence>
<dbReference type="GO" id="GO:0005737">
    <property type="term" value="C:cytoplasm"/>
    <property type="evidence" value="ECO:0007669"/>
    <property type="project" value="TreeGrafter"/>
</dbReference>
<organism evidence="1 2">
    <name type="scientific">Caballeronia novacaledonica</name>
    <dbReference type="NCBI Taxonomy" id="1544861"/>
    <lineage>
        <taxon>Bacteria</taxon>
        <taxon>Pseudomonadati</taxon>
        <taxon>Pseudomonadota</taxon>
        <taxon>Betaproteobacteria</taxon>
        <taxon>Burkholderiales</taxon>
        <taxon>Burkholderiaceae</taxon>
        <taxon>Caballeronia</taxon>
    </lineage>
</organism>
<dbReference type="AlphaFoldDB" id="A0AA37IEV8"/>
<dbReference type="InterPro" id="IPR036412">
    <property type="entry name" value="HAD-like_sf"/>
</dbReference>
<dbReference type="EMBL" id="BPUS01000004">
    <property type="protein sequence ID" value="GJH25451.1"/>
    <property type="molecule type" value="Genomic_DNA"/>
</dbReference>
<dbReference type="Gene3D" id="3.40.50.1000">
    <property type="entry name" value="HAD superfamily/HAD-like"/>
    <property type="match status" value="1"/>
</dbReference>
<dbReference type="InterPro" id="IPR006385">
    <property type="entry name" value="HAD_hydro_SerB1"/>
</dbReference>
<protein>
    <submittedName>
        <fullName evidence="1">HAD-IB family hydrolase</fullName>
    </submittedName>
</protein>
<proteinExistence type="predicted"/>
<gene>
    <name evidence="1" type="ORF">CBA19CS42_13065</name>
</gene>
<dbReference type="GO" id="GO:0036424">
    <property type="term" value="F:L-phosphoserine phosphatase activity"/>
    <property type="evidence" value="ECO:0007669"/>
    <property type="project" value="TreeGrafter"/>
</dbReference>
<sequence>MTMQTLALFDFDGTITTRDTFAPYLFKAFGKVRVNLAFASLGLQALQVCSGLSTRDRFKERLLARLFTGADRARLESAGRDHAIDVTKWYRPGALERIRWHRERGHRLIMVSASLDLYLEHIAKGLGFDDLLCTQIECDGARATGRMKGLNCRAVEKVTRVEQLLGKPLADFEVYAYGDSAGDTEMLQQARHRFYKPFRN</sequence>
<reference evidence="1" key="1">
    <citation type="submission" date="2022-09" db="EMBL/GenBank/DDBJ databases">
        <title>Isolation and characterization of 3-chlorobenzoate degrading bacteria from soils in Shizuoka.</title>
        <authorList>
            <person name="Ifat A."/>
            <person name="Ogawa N."/>
            <person name="Kimbara K."/>
            <person name="Moriuchi R."/>
            <person name="Dohra H."/>
            <person name="Shintani M."/>
        </authorList>
    </citation>
    <scope>NUCLEOTIDE SEQUENCE</scope>
    <source>
        <strain evidence="1">19CS4-2</strain>
    </source>
</reference>
<dbReference type="NCBIfam" id="TIGR01490">
    <property type="entry name" value="HAD-SF-IB-hyp1"/>
    <property type="match status" value="1"/>
</dbReference>
<dbReference type="PANTHER" id="PTHR43344:SF14">
    <property type="entry name" value="HAD-IB FAMILY HYDROLASE"/>
    <property type="match status" value="1"/>
</dbReference>
<dbReference type="Proteomes" id="UP001055111">
    <property type="component" value="Unassembled WGS sequence"/>
</dbReference>
<dbReference type="RefSeq" id="WP_238212050.1">
    <property type="nucleotide sequence ID" value="NZ_BPUS01000004.1"/>
</dbReference>
<dbReference type="NCBIfam" id="TIGR01488">
    <property type="entry name" value="HAD-SF-IB"/>
    <property type="match status" value="1"/>
</dbReference>
<dbReference type="SUPFAM" id="SSF56784">
    <property type="entry name" value="HAD-like"/>
    <property type="match status" value="1"/>
</dbReference>
<dbReference type="Pfam" id="PF12710">
    <property type="entry name" value="HAD"/>
    <property type="match status" value="1"/>
</dbReference>
<dbReference type="GO" id="GO:0006564">
    <property type="term" value="P:L-serine biosynthetic process"/>
    <property type="evidence" value="ECO:0007669"/>
    <property type="project" value="TreeGrafter"/>
</dbReference>
<dbReference type="InterPro" id="IPR050582">
    <property type="entry name" value="HAD-like_SerB"/>
</dbReference>
<dbReference type="InterPro" id="IPR023214">
    <property type="entry name" value="HAD_sf"/>
</dbReference>
<dbReference type="GO" id="GO:0000287">
    <property type="term" value="F:magnesium ion binding"/>
    <property type="evidence" value="ECO:0007669"/>
    <property type="project" value="TreeGrafter"/>
</dbReference>
<accession>A0AA37IEV8</accession>